<accession>A0A067TIW2</accession>
<feature type="coiled-coil region" evidence="1">
    <location>
        <begin position="27"/>
        <end position="54"/>
    </location>
</feature>
<protein>
    <submittedName>
        <fullName evidence="2">Uncharacterized protein</fullName>
    </submittedName>
</protein>
<proteinExistence type="predicted"/>
<evidence type="ECO:0000256" key="1">
    <source>
        <dbReference type="SAM" id="Coils"/>
    </source>
</evidence>
<evidence type="ECO:0000313" key="2">
    <source>
        <dbReference type="EMBL" id="KDR83081.1"/>
    </source>
</evidence>
<dbReference type="AlphaFoldDB" id="A0A067TIW2"/>
<organism evidence="2 3">
    <name type="scientific">Galerina marginata (strain CBS 339.88)</name>
    <dbReference type="NCBI Taxonomy" id="685588"/>
    <lineage>
        <taxon>Eukaryota</taxon>
        <taxon>Fungi</taxon>
        <taxon>Dikarya</taxon>
        <taxon>Basidiomycota</taxon>
        <taxon>Agaricomycotina</taxon>
        <taxon>Agaricomycetes</taxon>
        <taxon>Agaricomycetidae</taxon>
        <taxon>Agaricales</taxon>
        <taxon>Agaricineae</taxon>
        <taxon>Strophariaceae</taxon>
        <taxon>Galerina</taxon>
    </lineage>
</organism>
<evidence type="ECO:0000313" key="3">
    <source>
        <dbReference type="Proteomes" id="UP000027222"/>
    </source>
</evidence>
<keyword evidence="3" id="KW-1185">Reference proteome</keyword>
<dbReference type="EMBL" id="KL142369">
    <property type="protein sequence ID" value="KDR83081.1"/>
    <property type="molecule type" value="Genomic_DNA"/>
</dbReference>
<dbReference type="OrthoDB" id="2269034at2759"/>
<gene>
    <name evidence="2" type="ORF">GALMADRAFT_56814</name>
</gene>
<feature type="non-terminal residue" evidence="2">
    <location>
        <position position="181"/>
    </location>
</feature>
<dbReference type="STRING" id="685588.A0A067TIW2"/>
<name>A0A067TIW2_GALM3</name>
<dbReference type="Gene3D" id="1.20.1280.50">
    <property type="match status" value="1"/>
</dbReference>
<dbReference type="Proteomes" id="UP000027222">
    <property type="component" value="Unassembled WGS sequence"/>
</dbReference>
<keyword evidence="1" id="KW-0175">Coiled coil</keyword>
<sequence>MDPQIFRLFANNEQPSDGMAKIVQELIVTRRRELELAQREIQTLQNRLKELNPICETIQQSISDLSALISLRRLPTDILGEIFLHCLPTYRNPTLSALEAPMVLTRVCSLWRSVALSSPRLWARLHIPFSDDYLDAVTDEFHAGDNAEELRLKAIKVLQLRCNVVEEWLMRSGTCPLDISI</sequence>
<reference evidence="3" key="1">
    <citation type="journal article" date="2014" name="Proc. Natl. Acad. Sci. U.S.A.">
        <title>Extensive sampling of basidiomycete genomes demonstrates inadequacy of the white-rot/brown-rot paradigm for wood decay fungi.</title>
        <authorList>
            <person name="Riley R."/>
            <person name="Salamov A.A."/>
            <person name="Brown D.W."/>
            <person name="Nagy L.G."/>
            <person name="Floudas D."/>
            <person name="Held B.W."/>
            <person name="Levasseur A."/>
            <person name="Lombard V."/>
            <person name="Morin E."/>
            <person name="Otillar R."/>
            <person name="Lindquist E.A."/>
            <person name="Sun H."/>
            <person name="LaButti K.M."/>
            <person name="Schmutz J."/>
            <person name="Jabbour D."/>
            <person name="Luo H."/>
            <person name="Baker S.E."/>
            <person name="Pisabarro A.G."/>
            <person name="Walton J.D."/>
            <person name="Blanchette R.A."/>
            <person name="Henrissat B."/>
            <person name="Martin F."/>
            <person name="Cullen D."/>
            <person name="Hibbett D.S."/>
            <person name="Grigoriev I.V."/>
        </authorList>
    </citation>
    <scope>NUCLEOTIDE SEQUENCE [LARGE SCALE GENOMIC DNA]</scope>
    <source>
        <strain evidence="3">CBS 339.88</strain>
    </source>
</reference>
<dbReference type="HOGENOM" id="CLU_018544_3_0_1"/>